<sequence length="227" mass="25693">MTSHDYLKDLKRIAKDSARASGTELHKVQKRAAQAIGFAHWHALASQAKRGWQPTADDIAKVAEILRGEESYPDEGFIGPHPYKLDDVLRDTRMRGRGWCIYIGEAPSSEPQLLITDRRFKNNPIQDPEFVAKALPIAQWKARQVRAEIARDWPRNSTKPDAEGRAMHPLNHVRSDKWYCMHCDGEFSGTEMAQNLWHCPSCGATPLDMLSEPFSVSERPETENTSA</sequence>
<dbReference type="Proteomes" id="UP000186098">
    <property type="component" value="Unassembled WGS sequence"/>
</dbReference>
<dbReference type="EMBL" id="FTOM01000012">
    <property type="protein sequence ID" value="SIS91501.1"/>
    <property type="molecule type" value="Genomic_DNA"/>
</dbReference>
<proteinExistence type="predicted"/>
<keyword evidence="2" id="KW-1185">Reference proteome</keyword>
<evidence type="ECO:0000313" key="1">
    <source>
        <dbReference type="EMBL" id="SIS91501.1"/>
    </source>
</evidence>
<accession>A0A1N7MZY7</accession>
<organism evidence="1 2">
    <name type="scientific">Phaeovulum vinaykumarii</name>
    <dbReference type="NCBI Taxonomy" id="407234"/>
    <lineage>
        <taxon>Bacteria</taxon>
        <taxon>Pseudomonadati</taxon>
        <taxon>Pseudomonadota</taxon>
        <taxon>Alphaproteobacteria</taxon>
        <taxon>Rhodobacterales</taxon>
        <taxon>Paracoccaceae</taxon>
        <taxon>Phaeovulum</taxon>
    </lineage>
</organism>
<gene>
    <name evidence="1" type="ORF">SAMN05421795_11227</name>
</gene>
<name>A0A1N7MZY7_9RHOB</name>
<dbReference type="STRING" id="407234.SAMN05421795_11227"/>
<protein>
    <submittedName>
        <fullName evidence="1">Uncharacterized protein</fullName>
    </submittedName>
</protein>
<dbReference type="AlphaFoldDB" id="A0A1N7MZY7"/>
<reference evidence="2" key="1">
    <citation type="submission" date="2017-01" db="EMBL/GenBank/DDBJ databases">
        <authorList>
            <person name="Varghese N."/>
            <person name="Submissions S."/>
        </authorList>
    </citation>
    <scope>NUCLEOTIDE SEQUENCE [LARGE SCALE GENOMIC DNA]</scope>
    <source>
        <strain evidence="2">DSM 18714</strain>
    </source>
</reference>
<evidence type="ECO:0000313" key="2">
    <source>
        <dbReference type="Proteomes" id="UP000186098"/>
    </source>
</evidence>